<evidence type="ECO:0000256" key="1">
    <source>
        <dbReference type="SAM" id="MobiDB-lite"/>
    </source>
</evidence>
<organism evidence="2">
    <name type="scientific">Streptomyces sp. NBC_00119</name>
    <dbReference type="NCBI Taxonomy" id="2975659"/>
    <lineage>
        <taxon>Bacteria</taxon>
        <taxon>Bacillati</taxon>
        <taxon>Actinomycetota</taxon>
        <taxon>Actinomycetes</taxon>
        <taxon>Kitasatosporales</taxon>
        <taxon>Streptomycetaceae</taxon>
        <taxon>Streptomyces</taxon>
    </lineage>
</organism>
<accession>A0AAU1UAK8</accession>
<feature type="region of interest" description="Disordered" evidence="1">
    <location>
        <begin position="72"/>
        <end position="102"/>
    </location>
</feature>
<dbReference type="EMBL" id="CP108195">
    <property type="protein sequence ID" value="WTS13807.1"/>
    <property type="molecule type" value="Genomic_DNA"/>
</dbReference>
<proteinExistence type="predicted"/>
<reference evidence="2" key="1">
    <citation type="submission" date="2022-10" db="EMBL/GenBank/DDBJ databases">
        <title>The complete genomes of actinobacterial strains from the NBC collection.</title>
        <authorList>
            <person name="Joergensen T.S."/>
            <person name="Alvarez Arevalo M."/>
            <person name="Sterndorff E.B."/>
            <person name="Faurdal D."/>
            <person name="Vuksanovic O."/>
            <person name="Mourched A.-S."/>
            <person name="Charusanti P."/>
            <person name="Shaw S."/>
            <person name="Blin K."/>
            <person name="Weber T."/>
        </authorList>
    </citation>
    <scope>NUCLEOTIDE SEQUENCE</scope>
    <source>
        <strain evidence="2">NBC_00119</strain>
    </source>
</reference>
<name>A0AAU1UAK8_9ACTN</name>
<dbReference type="AlphaFoldDB" id="A0AAU1UAK8"/>
<sequence>MTRTLTIGRGGDPAGACTFGRCETSSPQYGPLLWAALAVPGPVAAAERLGLERSPLWAQFTGLAALAAATALHRTSRHDRPGAGTEAGGGEMSESCWRTTRR</sequence>
<protein>
    <submittedName>
        <fullName evidence="2">Uncharacterized protein</fullName>
    </submittedName>
</protein>
<gene>
    <name evidence="2" type="ORF">OHU69_23795</name>
</gene>
<evidence type="ECO:0000313" key="2">
    <source>
        <dbReference type="EMBL" id="WTS13807.1"/>
    </source>
</evidence>